<dbReference type="InterPro" id="IPR029063">
    <property type="entry name" value="SAM-dependent_MTases_sf"/>
</dbReference>
<evidence type="ECO:0000256" key="3">
    <source>
        <dbReference type="ARBA" id="ARBA00022552"/>
    </source>
</evidence>
<dbReference type="GO" id="GO:0006364">
    <property type="term" value="P:rRNA processing"/>
    <property type="evidence" value="ECO:0007669"/>
    <property type="project" value="UniProtKB-KW"/>
</dbReference>
<dbReference type="EC" id="2.1.1.191" evidence="10"/>
<dbReference type="CDD" id="cd11572">
    <property type="entry name" value="RlmI_M_like"/>
    <property type="match status" value="1"/>
</dbReference>
<dbReference type="CDD" id="cd21153">
    <property type="entry name" value="PUA_RlmI"/>
    <property type="match status" value="1"/>
</dbReference>
<dbReference type="AlphaFoldDB" id="A0AAE3KBX3"/>
<evidence type="ECO:0000259" key="9">
    <source>
        <dbReference type="Pfam" id="PF17785"/>
    </source>
</evidence>
<dbReference type="RefSeq" id="WP_253478064.1">
    <property type="nucleotide sequence ID" value="NZ_JALJXV010000005.1"/>
</dbReference>
<keyword evidence="2" id="KW-0963">Cytoplasm</keyword>
<comment type="subcellular location">
    <subcellularLocation>
        <location evidence="1">Cytoplasm</location>
    </subcellularLocation>
</comment>
<accession>A0AAE3KBX3</accession>
<dbReference type="EMBL" id="JALJXV010000005">
    <property type="protein sequence ID" value="MCP1675109.1"/>
    <property type="molecule type" value="Genomic_DNA"/>
</dbReference>
<name>A0AAE3KBX3_9GAMM</name>
<comment type="caution">
    <text evidence="10">The sequence shown here is derived from an EMBL/GenBank/DDBJ whole genome shotgun (WGS) entry which is preliminary data.</text>
</comment>
<evidence type="ECO:0000256" key="1">
    <source>
        <dbReference type="ARBA" id="ARBA00004496"/>
    </source>
</evidence>
<feature type="domain" description="RlmI-like PUA" evidence="9">
    <location>
        <begin position="9"/>
        <end position="74"/>
    </location>
</feature>
<keyword evidence="3" id="KW-0698">rRNA processing</keyword>
<dbReference type="InterPro" id="IPR041532">
    <property type="entry name" value="RlmI-like_PUA"/>
</dbReference>
<dbReference type="GO" id="GO:0008168">
    <property type="term" value="F:methyltransferase activity"/>
    <property type="evidence" value="ECO:0007669"/>
    <property type="project" value="UniProtKB-KW"/>
</dbReference>
<dbReference type="PANTHER" id="PTHR42873:SF1">
    <property type="entry name" value="S-ADENOSYLMETHIONINE-DEPENDENT METHYLTRANSFERASE DOMAIN-CONTAINING PROTEIN"/>
    <property type="match status" value="1"/>
</dbReference>
<protein>
    <submittedName>
        <fullName evidence="10">23S rRNA (Cytosine1962-C5)-methyltransferase</fullName>
        <ecNumber evidence="10">2.1.1.191</ecNumber>
    </submittedName>
</protein>
<keyword evidence="11" id="KW-1185">Reference proteome</keyword>
<comment type="similarity">
    <text evidence="7">Belongs to the methyltransferase superfamily. RlmI family.</text>
</comment>
<dbReference type="Pfam" id="PF10672">
    <property type="entry name" value="Methyltrans_SAM"/>
    <property type="match status" value="1"/>
</dbReference>
<dbReference type="InterPro" id="IPR036974">
    <property type="entry name" value="PUA_sf"/>
</dbReference>
<dbReference type="SUPFAM" id="SSF53335">
    <property type="entry name" value="S-adenosyl-L-methionine-dependent methyltransferases"/>
    <property type="match status" value="1"/>
</dbReference>
<dbReference type="InterPro" id="IPR015947">
    <property type="entry name" value="PUA-like_sf"/>
</dbReference>
<dbReference type="InterPro" id="IPR019614">
    <property type="entry name" value="SAM-dep_methyl-trfase"/>
</dbReference>
<dbReference type="GO" id="GO:0005737">
    <property type="term" value="C:cytoplasm"/>
    <property type="evidence" value="ECO:0007669"/>
    <property type="project" value="UniProtKB-SubCell"/>
</dbReference>
<evidence type="ECO:0000313" key="10">
    <source>
        <dbReference type="EMBL" id="MCP1675109.1"/>
    </source>
</evidence>
<organism evidence="10 11">
    <name type="scientific">Natronocella acetinitrilica</name>
    <dbReference type="NCBI Taxonomy" id="414046"/>
    <lineage>
        <taxon>Bacteria</taxon>
        <taxon>Pseudomonadati</taxon>
        <taxon>Pseudomonadota</taxon>
        <taxon>Gammaproteobacteria</taxon>
        <taxon>Chromatiales</taxon>
        <taxon>Ectothiorhodospiraceae</taxon>
        <taxon>Natronocella</taxon>
    </lineage>
</organism>
<dbReference type="CDD" id="cd02440">
    <property type="entry name" value="AdoMet_MTases"/>
    <property type="match status" value="1"/>
</dbReference>
<reference evidence="10" key="1">
    <citation type="submission" date="2022-03" db="EMBL/GenBank/DDBJ databases">
        <title>Genomic Encyclopedia of Type Strains, Phase III (KMG-III): the genomes of soil and plant-associated and newly described type strains.</title>
        <authorList>
            <person name="Whitman W."/>
        </authorList>
    </citation>
    <scope>NUCLEOTIDE SEQUENCE</scope>
    <source>
        <strain evidence="10">ANL 6-2</strain>
    </source>
</reference>
<dbReference type="Gene3D" id="3.40.50.150">
    <property type="entry name" value="Vaccinia Virus protein VP39"/>
    <property type="match status" value="1"/>
</dbReference>
<feature type="domain" description="S-adenosylmethionine-dependent methyltransferase" evidence="8">
    <location>
        <begin position="170"/>
        <end position="371"/>
    </location>
</feature>
<evidence type="ECO:0000256" key="6">
    <source>
        <dbReference type="ARBA" id="ARBA00022691"/>
    </source>
</evidence>
<dbReference type="PROSITE" id="PS50890">
    <property type="entry name" value="PUA"/>
    <property type="match status" value="1"/>
</dbReference>
<keyword evidence="5 10" id="KW-0808">Transferase</keyword>
<evidence type="ECO:0000313" key="11">
    <source>
        <dbReference type="Proteomes" id="UP001205843"/>
    </source>
</evidence>
<sequence>MTENTPSLWLKRGEERRLRAGHLWIFGNEVDTARSALNELPPGTPVVIRTNAGKALGTGYANPHSLIAGRLISRDPERLLDESLLVHRLNLALAARRRHFASDHYRLIHGDADGLSGLVIDRYGDVCVVQPNTAGMELALDAIIRALQRAVAPSAILIRADSGLRVLEGLESYVRWAEGEPREFLELEENGCRFRVSATEGQKTGWYYDHRANRARLAPYVRGLRVLDVFSYVGGWGVQALAAGASAVTCIDSSAAALDRAQENAALNGVGEGLTAVEGDAFEALQALREERERYDVVILDPPAFVKRRKDLRNGLAGYRRLNQLAMQVLDKDGILVSASCSSHVSADDLLKEVLGGARHLDRSLQIQEYGGHAPDHPEHPAIPETRYLKAWYCRVLPAWSTP</sequence>
<dbReference type="Gene3D" id="2.30.130.10">
    <property type="entry name" value="PUA domain"/>
    <property type="match status" value="1"/>
</dbReference>
<dbReference type="Pfam" id="PF17785">
    <property type="entry name" value="PUA_3"/>
    <property type="match status" value="1"/>
</dbReference>
<dbReference type="PANTHER" id="PTHR42873">
    <property type="entry name" value="RIBOSOMAL RNA LARGE SUBUNIT METHYLTRANSFERASE"/>
    <property type="match status" value="1"/>
</dbReference>
<evidence type="ECO:0000256" key="7">
    <source>
        <dbReference type="ARBA" id="ARBA00038091"/>
    </source>
</evidence>
<dbReference type="GO" id="GO:0032259">
    <property type="term" value="P:methylation"/>
    <property type="evidence" value="ECO:0007669"/>
    <property type="project" value="UniProtKB-KW"/>
</dbReference>
<evidence type="ECO:0000256" key="4">
    <source>
        <dbReference type="ARBA" id="ARBA00022603"/>
    </source>
</evidence>
<evidence type="ECO:0000259" key="8">
    <source>
        <dbReference type="Pfam" id="PF10672"/>
    </source>
</evidence>
<evidence type="ECO:0000256" key="5">
    <source>
        <dbReference type="ARBA" id="ARBA00022679"/>
    </source>
</evidence>
<keyword evidence="4 10" id="KW-0489">Methyltransferase</keyword>
<dbReference type="Proteomes" id="UP001205843">
    <property type="component" value="Unassembled WGS sequence"/>
</dbReference>
<dbReference type="GO" id="GO:0003723">
    <property type="term" value="F:RNA binding"/>
    <property type="evidence" value="ECO:0007669"/>
    <property type="project" value="InterPro"/>
</dbReference>
<evidence type="ECO:0000256" key="2">
    <source>
        <dbReference type="ARBA" id="ARBA00022490"/>
    </source>
</evidence>
<proteinExistence type="inferred from homology"/>
<gene>
    <name evidence="10" type="ORF">J2T57_002257</name>
</gene>
<dbReference type="SUPFAM" id="SSF88697">
    <property type="entry name" value="PUA domain-like"/>
    <property type="match status" value="1"/>
</dbReference>
<dbReference type="Gene3D" id="3.30.750.80">
    <property type="entry name" value="RNA methyltransferase domain (HRMD) like"/>
    <property type="match status" value="1"/>
</dbReference>
<keyword evidence="6" id="KW-0949">S-adenosyl-L-methionine</keyword>